<dbReference type="PANTHER" id="PTHR11108">
    <property type="entry name" value="FERROCHELATASE"/>
    <property type="match status" value="1"/>
</dbReference>
<evidence type="ECO:0000313" key="9">
    <source>
        <dbReference type="EMBL" id="KTD13306.1"/>
    </source>
</evidence>
<comment type="function">
    <text evidence="7">Catalyzes the ferrous insertion into protoporphyrin IX.</text>
</comment>
<accession>A0A0W0UZN8</accession>
<feature type="binding site" evidence="7">
    <location>
        <position position="297"/>
    </location>
    <ligand>
        <name>Fe(2+)</name>
        <dbReference type="ChEBI" id="CHEBI:29033"/>
    </ligand>
</feature>
<evidence type="ECO:0000256" key="5">
    <source>
        <dbReference type="ARBA" id="ARBA00023244"/>
    </source>
</evidence>
<dbReference type="GO" id="GO:0046872">
    <property type="term" value="F:metal ion binding"/>
    <property type="evidence" value="ECO:0007669"/>
    <property type="project" value="UniProtKB-KW"/>
</dbReference>
<evidence type="ECO:0000256" key="4">
    <source>
        <dbReference type="ARBA" id="ARBA00023239"/>
    </source>
</evidence>
<protein>
    <recommendedName>
        <fullName evidence="7">Ferrochelatase</fullName>
        <ecNumber evidence="7">4.98.1.1</ecNumber>
    </recommendedName>
    <alternativeName>
        <fullName evidence="7">Heme synthase</fullName>
    </alternativeName>
    <alternativeName>
        <fullName evidence="7">Protoheme ferro-lyase</fullName>
    </alternativeName>
</protein>
<dbReference type="EMBL" id="LNYG01000001">
    <property type="protein sequence ID" value="KTD13306.1"/>
    <property type="molecule type" value="Genomic_DNA"/>
</dbReference>
<evidence type="ECO:0000256" key="2">
    <source>
        <dbReference type="ARBA" id="ARBA00023004"/>
    </source>
</evidence>
<comment type="catalytic activity">
    <reaction evidence="6">
        <text>Fe-coproporphyrin III + 2 H(+) = coproporphyrin III + Fe(2+)</text>
        <dbReference type="Rhea" id="RHEA:49572"/>
        <dbReference type="ChEBI" id="CHEBI:15378"/>
        <dbReference type="ChEBI" id="CHEBI:29033"/>
        <dbReference type="ChEBI" id="CHEBI:68438"/>
        <dbReference type="ChEBI" id="CHEBI:131725"/>
        <dbReference type="EC" id="4.99.1.9"/>
    </reaction>
    <physiologicalReaction direction="right-to-left" evidence="6">
        <dbReference type="Rhea" id="RHEA:49574"/>
    </physiologicalReaction>
</comment>
<dbReference type="CDD" id="cd00419">
    <property type="entry name" value="Ferrochelatase_C"/>
    <property type="match status" value="1"/>
</dbReference>
<keyword evidence="7" id="KW-0963">Cytoplasm</keyword>
<dbReference type="GO" id="GO:0006783">
    <property type="term" value="P:heme biosynthetic process"/>
    <property type="evidence" value="ECO:0007669"/>
    <property type="project" value="UniProtKB-UniRule"/>
</dbReference>
<proteinExistence type="inferred from homology"/>
<evidence type="ECO:0000256" key="6">
    <source>
        <dbReference type="ARBA" id="ARBA00024536"/>
    </source>
</evidence>
<comment type="pathway">
    <text evidence="7">Porphyrin-containing compound metabolism; protoheme biosynthesis; protoheme from protoporphyrin-IX: step 1/1.</text>
</comment>
<evidence type="ECO:0000256" key="8">
    <source>
        <dbReference type="RuleBase" id="RU004185"/>
    </source>
</evidence>
<keyword evidence="2 7" id="KW-0408">Iron</keyword>
<keyword evidence="7" id="KW-0479">Metal-binding</keyword>
<comment type="similarity">
    <text evidence="1 7 8">Belongs to the ferrochelatase family.</text>
</comment>
<dbReference type="AlphaFoldDB" id="A0A0W0UZN8"/>
<keyword evidence="4 7" id="KW-0456">Lyase</keyword>
<dbReference type="Proteomes" id="UP000054715">
    <property type="component" value="Unassembled WGS sequence"/>
</dbReference>
<dbReference type="GO" id="GO:0004325">
    <property type="term" value="F:ferrochelatase activity"/>
    <property type="evidence" value="ECO:0007669"/>
    <property type="project" value="UniProtKB-UniRule"/>
</dbReference>
<evidence type="ECO:0000256" key="7">
    <source>
        <dbReference type="HAMAP-Rule" id="MF_00323"/>
    </source>
</evidence>
<keyword evidence="5 7" id="KW-0627">Porphyrin biosynthesis</keyword>
<comment type="caution">
    <text evidence="9">The sequence shown here is derived from an EMBL/GenBank/DDBJ whole genome shotgun (WGS) entry which is preliminary data.</text>
</comment>
<dbReference type="PANTHER" id="PTHR11108:SF1">
    <property type="entry name" value="FERROCHELATASE, MITOCHONDRIAL"/>
    <property type="match status" value="1"/>
</dbReference>
<dbReference type="InterPro" id="IPR033644">
    <property type="entry name" value="Ferrochelatase_C"/>
</dbReference>
<dbReference type="GO" id="GO:0005737">
    <property type="term" value="C:cytoplasm"/>
    <property type="evidence" value="ECO:0007669"/>
    <property type="project" value="UniProtKB-SubCell"/>
</dbReference>
<sequence length="340" mass="38373">MLTLSHLVVVVMKNGLLLINLGTPDNPEPHAVRHYLREFLADKRVIDLPAPLRYLILYLVILPFRPRQSAHAYQAIWTKEGSPLLLYSRNLQTKLQQQLGDQWKVALGMRYGKPSLHTALKELQNCERITILPLYPQFSSAATGSSIEKVLQLLSPKKVLPSLKVIRDFYKHPSFIKAQATLIQPHLETHDFILFSYHGIPERHLKQANCQTICVNACPAVTEINQACYKAQCYTTSNALALQLGLTEQQYGTSFQSRLGKTPWIKPYTDAMLPELAKNGIKRLAIACPSFITDCLETLEEIGIRAKAQWQQLGGSHFTLLPCVNDNELWVSSLPDLLSH</sequence>
<comment type="catalytic activity">
    <reaction evidence="7">
        <text>heme b + 2 H(+) = protoporphyrin IX + Fe(2+)</text>
        <dbReference type="Rhea" id="RHEA:22584"/>
        <dbReference type="ChEBI" id="CHEBI:15378"/>
        <dbReference type="ChEBI" id="CHEBI:29033"/>
        <dbReference type="ChEBI" id="CHEBI:57306"/>
        <dbReference type="ChEBI" id="CHEBI:60344"/>
        <dbReference type="EC" id="4.98.1.1"/>
    </reaction>
</comment>
<organism evidence="9 10">
    <name type="scientific">Legionella jamestowniensis</name>
    <dbReference type="NCBI Taxonomy" id="455"/>
    <lineage>
        <taxon>Bacteria</taxon>
        <taxon>Pseudomonadati</taxon>
        <taxon>Pseudomonadota</taxon>
        <taxon>Gammaproteobacteria</taxon>
        <taxon>Legionellales</taxon>
        <taxon>Legionellaceae</taxon>
        <taxon>Legionella</taxon>
    </lineage>
</organism>
<dbReference type="UniPathway" id="UPA00252">
    <property type="reaction ID" value="UER00325"/>
</dbReference>
<dbReference type="SUPFAM" id="SSF53800">
    <property type="entry name" value="Chelatase"/>
    <property type="match status" value="1"/>
</dbReference>
<comment type="subcellular location">
    <subcellularLocation>
        <location evidence="7">Cytoplasm</location>
    </subcellularLocation>
</comment>
<keyword evidence="3 7" id="KW-0350">Heme biosynthesis</keyword>
<dbReference type="PATRIC" id="fig|455.5.peg.99"/>
<dbReference type="STRING" id="455.Ljam_0096"/>
<dbReference type="CDD" id="cd03411">
    <property type="entry name" value="Ferrochelatase_N"/>
    <property type="match status" value="1"/>
</dbReference>
<dbReference type="EC" id="4.98.1.1" evidence="7"/>
<dbReference type="HAMAP" id="MF_00323">
    <property type="entry name" value="Ferrochelatase"/>
    <property type="match status" value="1"/>
</dbReference>
<feature type="binding site" evidence="7">
    <location>
        <position position="198"/>
    </location>
    <ligand>
        <name>Fe(2+)</name>
        <dbReference type="ChEBI" id="CHEBI:29033"/>
    </ligand>
</feature>
<dbReference type="Gene3D" id="3.40.50.1400">
    <property type="match status" value="2"/>
</dbReference>
<evidence type="ECO:0000256" key="1">
    <source>
        <dbReference type="ARBA" id="ARBA00007718"/>
    </source>
</evidence>
<dbReference type="InterPro" id="IPR033659">
    <property type="entry name" value="Ferrochelatase_N"/>
</dbReference>
<evidence type="ECO:0000256" key="3">
    <source>
        <dbReference type="ARBA" id="ARBA00023133"/>
    </source>
</evidence>
<dbReference type="Pfam" id="PF00762">
    <property type="entry name" value="Ferrochelatase"/>
    <property type="match status" value="1"/>
</dbReference>
<dbReference type="NCBIfam" id="TIGR00109">
    <property type="entry name" value="hemH"/>
    <property type="match status" value="1"/>
</dbReference>
<gene>
    <name evidence="7" type="primary">hemH</name>
    <name evidence="9" type="ORF">Ljam_0096</name>
</gene>
<reference evidence="9 10" key="1">
    <citation type="submission" date="2015-11" db="EMBL/GenBank/DDBJ databases">
        <title>Genomic analysis of 38 Legionella species identifies large and diverse effector repertoires.</title>
        <authorList>
            <person name="Burstein D."/>
            <person name="Amaro F."/>
            <person name="Zusman T."/>
            <person name="Lifshitz Z."/>
            <person name="Cohen O."/>
            <person name="Gilbert J.A."/>
            <person name="Pupko T."/>
            <person name="Shuman H.A."/>
            <person name="Segal G."/>
        </authorList>
    </citation>
    <scope>NUCLEOTIDE SEQUENCE [LARGE SCALE GENOMIC DNA]</scope>
    <source>
        <strain evidence="9 10">JA-26-G1-E2</strain>
    </source>
</reference>
<evidence type="ECO:0000313" key="10">
    <source>
        <dbReference type="Proteomes" id="UP000054715"/>
    </source>
</evidence>
<dbReference type="InterPro" id="IPR001015">
    <property type="entry name" value="Ferrochelatase"/>
</dbReference>
<name>A0A0W0UZN8_9GAMM</name>